<comment type="caution">
    <text evidence="2">The sequence shown here is derived from an EMBL/GenBank/DDBJ whole genome shotgun (WGS) entry which is preliminary data.</text>
</comment>
<organism evidence="2 3">
    <name type="scientific">Ogataea polymorpha</name>
    <dbReference type="NCBI Taxonomy" id="460523"/>
    <lineage>
        <taxon>Eukaryota</taxon>
        <taxon>Fungi</taxon>
        <taxon>Dikarya</taxon>
        <taxon>Ascomycota</taxon>
        <taxon>Saccharomycotina</taxon>
        <taxon>Pichiomycetes</taxon>
        <taxon>Pichiales</taxon>
        <taxon>Pichiaceae</taxon>
        <taxon>Ogataea</taxon>
    </lineage>
</organism>
<evidence type="ECO:0000313" key="3">
    <source>
        <dbReference type="Proteomes" id="UP000788993"/>
    </source>
</evidence>
<evidence type="ECO:0000313" key="2">
    <source>
        <dbReference type="EMBL" id="KAH3662852.1"/>
    </source>
</evidence>
<feature type="region of interest" description="Disordered" evidence="1">
    <location>
        <begin position="391"/>
        <end position="411"/>
    </location>
</feature>
<keyword evidence="3" id="KW-1185">Reference proteome</keyword>
<protein>
    <submittedName>
        <fullName evidence="2">Uncharacterized protein</fullName>
    </submittedName>
</protein>
<feature type="region of interest" description="Disordered" evidence="1">
    <location>
        <begin position="153"/>
        <end position="256"/>
    </location>
</feature>
<accession>A0A9P8P098</accession>
<evidence type="ECO:0000256" key="1">
    <source>
        <dbReference type="SAM" id="MobiDB-lite"/>
    </source>
</evidence>
<dbReference type="EMBL" id="JAEUBD010001266">
    <property type="protein sequence ID" value="KAH3662852.1"/>
    <property type="molecule type" value="Genomic_DNA"/>
</dbReference>
<proteinExistence type="predicted"/>
<reference evidence="2" key="2">
    <citation type="submission" date="2021-01" db="EMBL/GenBank/DDBJ databases">
        <authorList>
            <person name="Schikora-Tamarit M.A."/>
        </authorList>
    </citation>
    <scope>NUCLEOTIDE SEQUENCE</scope>
    <source>
        <strain evidence="2">NCAIM Y.01608</strain>
    </source>
</reference>
<reference evidence="2" key="1">
    <citation type="journal article" date="2021" name="Open Biol.">
        <title>Shared evolutionary footprints suggest mitochondrial oxidative damage underlies multiple complex I losses in fungi.</title>
        <authorList>
            <person name="Schikora-Tamarit M.A."/>
            <person name="Marcet-Houben M."/>
            <person name="Nosek J."/>
            <person name="Gabaldon T."/>
        </authorList>
    </citation>
    <scope>NUCLEOTIDE SEQUENCE</scope>
    <source>
        <strain evidence="2">NCAIM Y.01608</strain>
    </source>
</reference>
<dbReference type="Proteomes" id="UP000788993">
    <property type="component" value="Unassembled WGS sequence"/>
</dbReference>
<feature type="compositionally biased region" description="Basic and acidic residues" evidence="1">
    <location>
        <begin position="211"/>
        <end position="231"/>
    </location>
</feature>
<name>A0A9P8P098_9ASCO</name>
<dbReference type="AlphaFoldDB" id="A0A9P8P098"/>
<gene>
    <name evidence="2" type="ORF">OGATHE_004428</name>
</gene>
<feature type="compositionally biased region" description="Basic and acidic residues" evidence="1">
    <location>
        <begin position="174"/>
        <end position="204"/>
    </location>
</feature>
<sequence>MASSDWPSLADICERSDLVTKIERGTVGLDRAHGQHGQVALREQLKQVGFAARFRPRDDKHGPRGIENAFAVEQHRRDQEHGQRQQQRNNKFLIIGRGHFKHVHVFLGDRHVVRKDEDDRNKHGPHTGVEHDWLGELAQVEWSRRHTHLFRVDHEEENHQHVRPISGDGADGENGVHGDRGAEVDQGQKRVDDGDHPQTSERHTGGLVDVVPERRERNATVSGERPERSADGADGDSAAEPEHNEAQGQVRGGSLSAHGIVEDLDDWLTGRGVEDCVEVVTHAQRVDDVEDPAKERGHGECRRNGERRGVRGVANLLRHSGGGVHGDDEGNDGADIDETVVFGDSGEDGGWQRVDETVRDDHGDRRAGYVASCRHVLVVGSHGNRLQQQRCSSEIGRARSGHGSDEVQPPIDPADKRHVFLGHDVGNHIVHSTTGWET</sequence>